<comment type="caution">
    <text evidence="1">The sequence shown here is derived from an EMBL/GenBank/DDBJ whole genome shotgun (WGS) entry which is preliminary data.</text>
</comment>
<proteinExistence type="predicted"/>
<gene>
    <name evidence="1" type="ORF">PHMEG_00027765</name>
</gene>
<protein>
    <submittedName>
        <fullName evidence="1">Uncharacterized protein</fullName>
    </submittedName>
</protein>
<reference evidence="2" key="1">
    <citation type="submission" date="2017-03" db="EMBL/GenBank/DDBJ databases">
        <title>Phytopthora megakarya and P. palmivora, two closely related causual agents of cacao black pod achieved similar genome size and gene model numbers by different mechanisms.</title>
        <authorList>
            <person name="Ali S."/>
            <person name="Shao J."/>
            <person name="Larry D.J."/>
            <person name="Kronmiller B."/>
            <person name="Shen D."/>
            <person name="Strem M.D."/>
            <person name="Melnick R.L."/>
            <person name="Guiltinan M.J."/>
            <person name="Tyler B.M."/>
            <person name="Meinhardt L.W."/>
            <person name="Bailey B.A."/>
        </authorList>
    </citation>
    <scope>NUCLEOTIDE SEQUENCE [LARGE SCALE GENOMIC DNA]</scope>
    <source>
        <strain evidence="2">zdho120</strain>
    </source>
</reference>
<organism evidence="1 2">
    <name type="scientific">Phytophthora megakarya</name>
    <dbReference type="NCBI Taxonomy" id="4795"/>
    <lineage>
        <taxon>Eukaryota</taxon>
        <taxon>Sar</taxon>
        <taxon>Stramenopiles</taxon>
        <taxon>Oomycota</taxon>
        <taxon>Peronosporomycetes</taxon>
        <taxon>Peronosporales</taxon>
        <taxon>Peronosporaceae</taxon>
        <taxon>Phytophthora</taxon>
    </lineage>
</organism>
<accession>A0A225V731</accession>
<dbReference type="AlphaFoldDB" id="A0A225V731"/>
<name>A0A225V731_9STRA</name>
<evidence type="ECO:0000313" key="2">
    <source>
        <dbReference type="Proteomes" id="UP000198211"/>
    </source>
</evidence>
<sequence length="66" mass="7754">MAAAGSRTSSTCRYCDDLHCDWMRYHNDTIGSGLRMLTRAWKARVSHHVKKALLQRYYYKKLGRMS</sequence>
<dbReference type="Proteomes" id="UP000198211">
    <property type="component" value="Unassembled WGS sequence"/>
</dbReference>
<dbReference type="EMBL" id="NBNE01007218">
    <property type="protein sequence ID" value="OWZ00944.1"/>
    <property type="molecule type" value="Genomic_DNA"/>
</dbReference>
<evidence type="ECO:0000313" key="1">
    <source>
        <dbReference type="EMBL" id="OWZ00944.1"/>
    </source>
</evidence>
<keyword evidence="2" id="KW-1185">Reference proteome</keyword>